<dbReference type="Gene3D" id="3.40.630.20">
    <property type="entry name" value="Peptidase C15, pyroglutamyl peptidase I-like"/>
    <property type="match status" value="1"/>
</dbReference>
<evidence type="ECO:0000256" key="2">
    <source>
        <dbReference type="ARBA" id="ARBA00022670"/>
    </source>
</evidence>
<organism evidence="5 6">
    <name type="scientific">Mortierella alpina</name>
    <name type="common">Oleaginous fungus</name>
    <name type="synonym">Mortierella renispora</name>
    <dbReference type="NCBI Taxonomy" id="64518"/>
    <lineage>
        <taxon>Eukaryota</taxon>
        <taxon>Fungi</taxon>
        <taxon>Fungi incertae sedis</taxon>
        <taxon>Mucoromycota</taxon>
        <taxon>Mortierellomycotina</taxon>
        <taxon>Mortierellomycetes</taxon>
        <taxon>Mortierellales</taxon>
        <taxon>Mortierellaceae</taxon>
        <taxon>Mortierella</taxon>
    </lineage>
</organism>
<proteinExistence type="inferred from homology"/>
<evidence type="ECO:0008006" key="7">
    <source>
        <dbReference type="Google" id="ProtNLM"/>
    </source>
</evidence>
<protein>
    <recommendedName>
        <fullName evidence="7">Peptidase C15, pyroglutamyl peptidase I-like protein</fullName>
    </recommendedName>
</protein>
<keyword evidence="2" id="KW-0645">Protease</keyword>
<dbReference type="GO" id="GO:0006508">
    <property type="term" value="P:proteolysis"/>
    <property type="evidence" value="ECO:0007669"/>
    <property type="project" value="UniProtKB-KW"/>
</dbReference>
<reference evidence="5" key="1">
    <citation type="submission" date="2021-07" db="EMBL/GenBank/DDBJ databases">
        <title>Draft genome of Mortierella alpina, strain LL118, isolated from an aspen leaf litter sample.</title>
        <authorList>
            <person name="Yang S."/>
            <person name="Vinatzer B.A."/>
        </authorList>
    </citation>
    <scope>NUCLEOTIDE SEQUENCE</scope>
    <source>
        <strain evidence="5">LL118</strain>
    </source>
</reference>
<gene>
    <name evidence="5" type="ORF">KVV02_006554</name>
</gene>
<dbReference type="InterPro" id="IPR036440">
    <property type="entry name" value="Peptidase_C15-like_sf"/>
</dbReference>
<name>A0A9P7ZZH1_MORAP</name>
<dbReference type="AlphaFoldDB" id="A0A9P7ZZH1"/>
<dbReference type="PANTHER" id="PTHR23402:SF1">
    <property type="entry name" value="PYROGLUTAMYL-PEPTIDASE I"/>
    <property type="match status" value="1"/>
</dbReference>
<dbReference type="GO" id="GO:0008234">
    <property type="term" value="F:cysteine-type peptidase activity"/>
    <property type="evidence" value="ECO:0007669"/>
    <property type="project" value="UniProtKB-KW"/>
</dbReference>
<accession>A0A9P7ZZH1</accession>
<dbReference type="SUPFAM" id="SSF53182">
    <property type="entry name" value="Pyrrolidone carboxyl peptidase (pyroglutamate aminopeptidase)"/>
    <property type="match status" value="1"/>
</dbReference>
<keyword evidence="3" id="KW-0378">Hydrolase</keyword>
<dbReference type="InterPro" id="IPR016125">
    <property type="entry name" value="Peptidase_C15-like"/>
</dbReference>
<evidence type="ECO:0000256" key="4">
    <source>
        <dbReference type="ARBA" id="ARBA00022807"/>
    </source>
</evidence>
<dbReference type="EMBL" id="JAIFTL010000182">
    <property type="protein sequence ID" value="KAG9321808.1"/>
    <property type="molecule type" value="Genomic_DNA"/>
</dbReference>
<evidence type="ECO:0000256" key="3">
    <source>
        <dbReference type="ARBA" id="ARBA00022801"/>
    </source>
</evidence>
<comment type="similarity">
    <text evidence="1">Belongs to the peptidase C15 family.</text>
</comment>
<sequence length="262" mass="29350">MAPIQKQTEKVKVVLTGFEPFGRHLTNPSWLSVQPLHNTTLDLPAPSPSKETAHHKATKAFLVCQELPVEYRKVPELVPELHSKHTRKLASIVPRAENAVGDNVGGNEEEEGEYLKTYYVHVGVGLDGHTAIETQAHRTGYGAPDNAQWSPESKDESPVKKEIWSADPDLLTTTVDTAALAEYLKAEKGWICQQSLDAGHYLCEYTFYLSMAERHRRIVAGEEGEDERACLFVHLPSVGNPYSLEELQQFVKDMIVELVSRY</sequence>
<evidence type="ECO:0000313" key="6">
    <source>
        <dbReference type="Proteomes" id="UP000717515"/>
    </source>
</evidence>
<comment type="caution">
    <text evidence="5">The sequence shown here is derived from an EMBL/GenBank/DDBJ whole genome shotgun (WGS) entry which is preliminary data.</text>
</comment>
<dbReference type="PANTHER" id="PTHR23402">
    <property type="entry name" value="PROTEASE FAMILY C15 PYROGLUTAMYL-PEPTIDASE I-RELATED"/>
    <property type="match status" value="1"/>
</dbReference>
<dbReference type="Proteomes" id="UP000717515">
    <property type="component" value="Unassembled WGS sequence"/>
</dbReference>
<keyword evidence="4" id="KW-0788">Thiol protease</keyword>
<evidence type="ECO:0000256" key="1">
    <source>
        <dbReference type="ARBA" id="ARBA00006641"/>
    </source>
</evidence>
<evidence type="ECO:0000313" key="5">
    <source>
        <dbReference type="EMBL" id="KAG9321808.1"/>
    </source>
</evidence>